<gene>
    <name evidence="2" type="ORF">ACH4WX_19840</name>
</gene>
<evidence type="ECO:0000313" key="2">
    <source>
        <dbReference type="EMBL" id="MFI1462972.1"/>
    </source>
</evidence>
<dbReference type="Proteomes" id="UP001611263">
    <property type="component" value="Unassembled WGS sequence"/>
</dbReference>
<evidence type="ECO:0000313" key="3">
    <source>
        <dbReference type="Proteomes" id="UP001611263"/>
    </source>
</evidence>
<proteinExistence type="predicted"/>
<keyword evidence="3" id="KW-1185">Reference proteome</keyword>
<accession>A0ABW7TPK5</accession>
<dbReference type="RefSeq" id="WP_396890868.1">
    <property type="nucleotide sequence ID" value="NZ_JBIRUQ010000004.1"/>
</dbReference>
<dbReference type="Pfam" id="PF14261">
    <property type="entry name" value="DUF4351"/>
    <property type="match status" value="1"/>
</dbReference>
<dbReference type="InterPro" id="IPR025587">
    <property type="entry name" value="DUF4351"/>
</dbReference>
<evidence type="ECO:0000259" key="1">
    <source>
        <dbReference type="Pfam" id="PF14261"/>
    </source>
</evidence>
<name>A0ABW7TPK5_9NOCA</name>
<comment type="caution">
    <text evidence="2">The sequence shown here is derived from an EMBL/GenBank/DDBJ whole genome shotgun (WGS) entry which is preliminary data.</text>
</comment>
<organism evidence="2 3">
    <name type="scientific">Nocardia carnea</name>
    <dbReference type="NCBI Taxonomy" id="37328"/>
    <lineage>
        <taxon>Bacteria</taxon>
        <taxon>Bacillati</taxon>
        <taxon>Actinomycetota</taxon>
        <taxon>Actinomycetes</taxon>
        <taxon>Mycobacteriales</taxon>
        <taxon>Nocardiaceae</taxon>
        <taxon>Nocardia</taxon>
    </lineage>
</organism>
<dbReference type="EMBL" id="JBIRUQ010000004">
    <property type="protein sequence ID" value="MFI1462972.1"/>
    <property type="molecule type" value="Genomic_DNA"/>
</dbReference>
<sequence>MTTAERLRAEGRAEGAARMLLELLAAKFGTLPAETVDRVRSADTDELETWTPR</sequence>
<reference evidence="2 3" key="1">
    <citation type="submission" date="2024-10" db="EMBL/GenBank/DDBJ databases">
        <title>The Natural Products Discovery Center: Release of the First 8490 Sequenced Strains for Exploring Actinobacteria Biosynthetic Diversity.</title>
        <authorList>
            <person name="Kalkreuter E."/>
            <person name="Kautsar S.A."/>
            <person name="Yang D."/>
            <person name="Bader C.D."/>
            <person name="Teijaro C.N."/>
            <person name="Fluegel L."/>
            <person name="Davis C.M."/>
            <person name="Simpson J.R."/>
            <person name="Lauterbach L."/>
            <person name="Steele A.D."/>
            <person name="Gui C."/>
            <person name="Meng S."/>
            <person name="Li G."/>
            <person name="Viehrig K."/>
            <person name="Ye F."/>
            <person name="Su P."/>
            <person name="Kiefer A.F."/>
            <person name="Nichols A."/>
            <person name="Cepeda A.J."/>
            <person name="Yan W."/>
            <person name="Fan B."/>
            <person name="Jiang Y."/>
            <person name="Adhikari A."/>
            <person name="Zheng C.-J."/>
            <person name="Schuster L."/>
            <person name="Cowan T.M."/>
            <person name="Smanski M.J."/>
            <person name="Chevrette M.G."/>
            <person name="De Carvalho L.P.S."/>
            <person name="Shen B."/>
        </authorList>
    </citation>
    <scope>NUCLEOTIDE SEQUENCE [LARGE SCALE GENOMIC DNA]</scope>
    <source>
        <strain evidence="2 3">NPDC020568</strain>
    </source>
</reference>
<feature type="domain" description="DUF4351" evidence="1">
    <location>
        <begin position="10"/>
        <end position="49"/>
    </location>
</feature>
<feature type="non-terminal residue" evidence="2">
    <location>
        <position position="53"/>
    </location>
</feature>
<protein>
    <submittedName>
        <fullName evidence="2">DUF4351 domain-containing protein</fullName>
    </submittedName>
</protein>